<dbReference type="Proteomes" id="UP000008063">
    <property type="component" value="Unassembled WGS sequence"/>
</dbReference>
<reference evidence="2" key="1">
    <citation type="journal article" date="2011" name="Science">
        <title>The plant cell wall-decomposing machinery underlies the functional diversity of forest fungi.</title>
        <authorList>
            <person name="Eastwood D.C."/>
            <person name="Floudas D."/>
            <person name="Binder M."/>
            <person name="Majcherczyk A."/>
            <person name="Schneider P."/>
            <person name="Aerts A."/>
            <person name="Asiegbu F.O."/>
            <person name="Baker S.E."/>
            <person name="Barry K."/>
            <person name="Bendiksby M."/>
            <person name="Blumentritt M."/>
            <person name="Coutinho P.M."/>
            <person name="Cullen D."/>
            <person name="de Vries R.P."/>
            <person name="Gathman A."/>
            <person name="Goodell B."/>
            <person name="Henrissat B."/>
            <person name="Ihrmark K."/>
            <person name="Kauserud H."/>
            <person name="Kohler A."/>
            <person name="LaButti K."/>
            <person name="Lapidus A."/>
            <person name="Lavin J.L."/>
            <person name="Lee Y.-H."/>
            <person name="Lindquist E."/>
            <person name="Lilly W."/>
            <person name="Lucas S."/>
            <person name="Morin E."/>
            <person name="Murat C."/>
            <person name="Oguiza J.A."/>
            <person name="Park J."/>
            <person name="Pisabarro A.G."/>
            <person name="Riley R."/>
            <person name="Rosling A."/>
            <person name="Salamov A."/>
            <person name="Schmidt O."/>
            <person name="Schmutz J."/>
            <person name="Skrede I."/>
            <person name="Stenlid J."/>
            <person name="Wiebenga A."/>
            <person name="Xie X."/>
            <person name="Kuees U."/>
            <person name="Hibbett D.S."/>
            <person name="Hoffmeister D."/>
            <person name="Hoegberg N."/>
            <person name="Martin F."/>
            <person name="Grigoriev I.V."/>
            <person name="Watkinson S.C."/>
        </authorList>
    </citation>
    <scope>NUCLEOTIDE SEQUENCE [LARGE SCALE GENOMIC DNA]</scope>
    <source>
        <strain evidence="2">strain S7.3</strain>
    </source>
</reference>
<keyword evidence="2" id="KW-1185">Reference proteome</keyword>
<protein>
    <submittedName>
        <fullName evidence="1">Uncharacterized protein</fullName>
    </submittedName>
</protein>
<proteinExistence type="predicted"/>
<sequence>MTVNFVLSTGSMIVSKKALMHFPPCVIQGSLVHEDYCNTLRLPPENPKGKAYWFEGTQPYTTWTGMENICIKFVLVPTSEEKYTTSTYTYLY</sequence>
<evidence type="ECO:0000313" key="2">
    <source>
        <dbReference type="Proteomes" id="UP000008063"/>
    </source>
</evidence>
<name>F8PJJ6_SERL3</name>
<gene>
    <name evidence="1" type="ORF">SERLA73DRAFT_175916</name>
</gene>
<accession>F8PJJ6</accession>
<dbReference type="InParanoid" id="F8PJJ6"/>
<dbReference type="HOGENOM" id="CLU_2414639_0_0_1"/>
<dbReference type="EMBL" id="GL945475">
    <property type="protein sequence ID" value="EGO04134.1"/>
    <property type="molecule type" value="Genomic_DNA"/>
</dbReference>
<organism evidence="2">
    <name type="scientific">Serpula lacrymans var. lacrymans (strain S7.3)</name>
    <name type="common">Dry rot fungus</name>
    <dbReference type="NCBI Taxonomy" id="936435"/>
    <lineage>
        <taxon>Eukaryota</taxon>
        <taxon>Fungi</taxon>
        <taxon>Dikarya</taxon>
        <taxon>Basidiomycota</taxon>
        <taxon>Agaricomycotina</taxon>
        <taxon>Agaricomycetes</taxon>
        <taxon>Agaricomycetidae</taxon>
        <taxon>Boletales</taxon>
        <taxon>Coniophorineae</taxon>
        <taxon>Serpulaceae</taxon>
        <taxon>Serpula</taxon>
    </lineage>
</organism>
<dbReference type="AlphaFoldDB" id="F8PJJ6"/>
<evidence type="ECO:0000313" key="1">
    <source>
        <dbReference type="EMBL" id="EGO04134.1"/>
    </source>
</evidence>